<evidence type="ECO:0008006" key="3">
    <source>
        <dbReference type="Google" id="ProtNLM"/>
    </source>
</evidence>
<dbReference type="RefSeq" id="WP_380253559.1">
    <property type="nucleotide sequence ID" value="NZ_JBHUII010000011.1"/>
</dbReference>
<accession>A0ABW5BQV3</accession>
<sequence length="83" mass="9401">MSEFNRERIFTYSETWGPFSCEAPNCKIMAWSVVVSQGELDQLEQAYKGDRWEMHRAALKGEGKAFCGDCRSNFIEKQQGGAG</sequence>
<reference evidence="2" key="1">
    <citation type="journal article" date="2019" name="Int. J. Syst. Evol. Microbiol.">
        <title>The Global Catalogue of Microorganisms (GCM) 10K type strain sequencing project: providing services to taxonomists for standard genome sequencing and annotation.</title>
        <authorList>
            <consortium name="The Broad Institute Genomics Platform"/>
            <consortium name="The Broad Institute Genome Sequencing Center for Infectious Disease"/>
            <person name="Wu L."/>
            <person name="Ma J."/>
        </authorList>
    </citation>
    <scope>NUCLEOTIDE SEQUENCE [LARGE SCALE GENOMIC DNA]</scope>
    <source>
        <strain evidence="2">CGMCC 4.7192</strain>
    </source>
</reference>
<proteinExistence type="predicted"/>
<protein>
    <recommendedName>
        <fullName evidence="3">4Fe4S-binding SPASM domain-containing protein</fullName>
    </recommendedName>
</protein>
<organism evidence="1 2">
    <name type="scientific">Kiloniella antarctica</name>
    <dbReference type="NCBI Taxonomy" id="1550907"/>
    <lineage>
        <taxon>Bacteria</taxon>
        <taxon>Pseudomonadati</taxon>
        <taxon>Pseudomonadota</taxon>
        <taxon>Alphaproteobacteria</taxon>
        <taxon>Rhodospirillales</taxon>
        <taxon>Kiloniellaceae</taxon>
        <taxon>Kiloniella</taxon>
    </lineage>
</organism>
<dbReference type="Proteomes" id="UP001597294">
    <property type="component" value="Unassembled WGS sequence"/>
</dbReference>
<evidence type="ECO:0000313" key="1">
    <source>
        <dbReference type="EMBL" id="MFD2207181.1"/>
    </source>
</evidence>
<comment type="caution">
    <text evidence="1">The sequence shown here is derived from an EMBL/GenBank/DDBJ whole genome shotgun (WGS) entry which is preliminary data.</text>
</comment>
<keyword evidence="2" id="KW-1185">Reference proteome</keyword>
<gene>
    <name evidence="1" type="ORF">ACFSKO_16250</name>
</gene>
<name>A0ABW5BQV3_9PROT</name>
<dbReference type="EMBL" id="JBHUII010000011">
    <property type="protein sequence ID" value="MFD2207181.1"/>
    <property type="molecule type" value="Genomic_DNA"/>
</dbReference>
<evidence type="ECO:0000313" key="2">
    <source>
        <dbReference type="Proteomes" id="UP001597294"/>
    </source>
</evidence>